<feature type="repeat" description="WD" evidence="5">
    <location>
        <begin position="99"/>
        <end position="132"/>
    </location>
</feature>
<dbReference type="InterPro" id="IPR036322">
    <property type="entry name" value="WD40_repeat_dom_sf"/>
</dbReference>
<evidence type="ECO:0000256" key="2">
    <source>
        <dbReference type="ARBA" id="ARBA00019069"/>
    </source>
</evidence>
<dbReference type="Gene3D" id="2.130.10.10">
    <property type="entry name" value="YVTN repeat-like/Quinoprotein amine dehydrogenase"/>
    <property type="match status" value="2"/>
</dbReference>
<dbReference type="Proteomes" id="UP000837857">
    <property type="component" value="Chromosome 7"/>
</dbReference>
<sequence>MVRLELLQSINGHKGIVWNVSWHPQGKIFASCGEDKIIKLWSEDGQDWTVKTVLVDGHQRTIREVAWSPCGNFLASASFDATTAIWDKKSGQFECNATLEGHENEVKSVAWSPSGHLLATCGRDKSVWIWEVAGEDEYECEAVLNAHNQDVKKVAWHPSLDILASASYDNSIKLYKEDSLDNDWSCIATLQSHESTVWSLAFDKTVLENFAPKKLSESWDNTGLLVQPYSPRPITKILLTNDLTEKVALEAQKHECEMIISYHPPIFAPLKSVVQSSWKERVVSFLLENRISLYSPHTSWDSVQGGVNDWLASCFPYIEVSPIVPGIDPNTGAGRFLKLEPGMTLSDAVSRVKKLTDLKHVRLGLANGKSLSDTIETVALCAGSGGSVLKSVVNCDLFLTGEMLHHDVLDAAQRGISVILTNHSDSERGFLRGFSTNLQNKLNNQIQVLVSEFDKDPLMTV</sequence>
<gene>
    <name evidence="6" type="ORF">IPOD504_LOCUS15936</name>
</gene>
<keyword evidence="3 5" id="KW-0853">WD repeat</keyword>
<feature type="repeat" description="WD" evidence="5">
    <location>
        <begin position="10"/>
        <end position="42"/>
    </location>
</feature>
<dbReference type="HAMAP" id="MF_03037">
    <property type="entry name" value="ciao1"/>
    <property type="match status" value="1"/>
</dbReference>
<dbReference type="PROSITE" id="PS50082">
    <property type="entry name" value="WD_REPEATS_2"/>
    <property type="match status" value="4"/>
</dbReference>
<dbReference type="PANTHER" id="PTHR13799:SF13">
    <property type="entry name" value="NIF3-LIKE PROTEIN 1"/>
    <property type="match status" value="1"/>
</dbReference>
<dbReference type="NCBIfam" id="TIGR00486">
    <property type="entry name" value="YbgI_SA1388"/>
    <property type="match status" value="1"/>
</dbReference>
<dbReference type="CDD" id="cd00200">
    <property type="entry name" value="WD40"/>
    <property type="match status" value="1"/>
</dbReference>
<dbReference type="InterPro" id="IPR036069">
    <property type="entry name" value="DUF34/NIF3_sf"/>
</dbReference>
<dbReference type="Pfam" id="PF00400">
    <property type="entry name" value="WD40"/>
    <property type="match status" value="5"/>
</dbReference>
<evidence type="ECO:0000256" key="1">
    <source>
        <dbReference type="ARBA" id="ARBA00006964"/>
    </source>
</evidence>
<dbReference type="PROSITE" id="PS50294">
    <property type="entry name" value="WD_REPEATS_REGION"/>
    <property type="match status" value="4"/>
</dbReference>
<dbReference type="SUPFAM" id="SSF50978">
    <property type="entry name" value="WD40 repeat-like"/>
    <property type="match status" value="1"/>
</dbReference>
<feature type="repeat" description="WD" evidence="5">
    <location>
        <begin position="144"/>
        <end position="176"/>
    </location>
</feature>
<feature type="repeat" description="WD" evidence="5">
    <location>
        <begin position="55"/>
        <end position="96"/>
    </location>
</feature>
<dbReference type="SUPFAM" id="SSF102705">
    <property type="entry name" value="NIF3 (NGG1p interacting factor 3)-like"/>
    <property type="match status" value="1"/>
</dbReference>
<dbReference type="SMART" id="SM00320">
    <property type="entry name" value="WD40"/>
    <property type="match status" value="5"/>
</dbReference>
<evidence type="ECO:0000313" key="6">
    <source>
        <dbReference type="EMBL" id="CAH2074135.1"/>
    </source>
</evidence>
<dbReference type="Gene3D" id="3.40.1390.30">
    <property type="entry name" value="NIF3 (NGG1p interacting factor 3)-like"/>
    <property type="match status" value="1"/>
</dbReference>
<keyword evidence="7" id="KW-1185">Reference proteome</keyword>
<comment type="similarity">
    <text evidence="1">Belongs to the GTP cyclohydrolase I type 2/NIF3 family.</text>
</comment>
<evidence type="ECO:0000313" key="7">
    <source>
        <dbReference type="Proteomes" id="UP000837857"/>
    </source>
</evidence>
<evidence type="ECO:0000256" key="4">
    <source>
        <dbReference type="ARBA" id="ARBA00022737"/>
    </source>
</evidence>
<evidence type="ECO:0000256" key="5">
    <source>
        <dbReference type="PROSITE-ProRule" id="PRU00221"/>
    </source>
</evidence>
<dbReference type="InterPro" id="IPR028608">
    <property type="entry name" value="CIAO1/Cia1"/>
</dbReference>
<protein>
    <recommendedName>
        <fullName evidence="2">NIF3-like protein 1</fullName>
    </recommendedName>
</protein>
<dbReference type="InterPro" id="IPR015943">
    <property type="entry name" value="WD40/YVTN_repeat-like_dom_sf"/>
</dbReference>
<keyword evidence="4" id="KW-0677">Repeat</keyword>
<dbReference type="EMBL" id="OW152819">
    <property type="protein sequence ID" value="CAH2074135.1"/>
    <property type="molecule type" value="Genomic_DNA"/>
</dbReference>
<dbReference type="InterPro" id="IPR001680">
    <property type="entry name" value="WD40_rpt"/>
</dbReference>
<proteinExistence type="inferred from homology"/>
<name>A0ABN8J1D0_9NEOP</name>
<dbReference type="Pfam" id="PF01784">
    <property type="entry name" value="DUF34_NIF3"/>
    <property type="match status" value="1"/>
</dbReference>
<dbReference type="PANTHER" id="PTHR13799">
    <property type="entry name" value="NGG1 INTERACTING FACTOR 3"/>
    <property type="match status" value="1"/>
</dbReference>
<evidence type="ECO:0000256" key="3">
    <source>
        <dbReference type="ARBA" id="ARBA00022574"/>
    </source>
</evidence>
<dbReference type="InterPro" id="IPR019775">
    <property type="entry name" value="WD40_repeat_CS"/>
</dbReference>
<organism evidence="6 7">
    <name type="scientific">Iphiclides podalirius</name>
    <name type="common">scarce swallowtail</name>
    <dbReference type="NCBI Taxonomy" id="110791"/>
    <lineage>
        <taxon>Eukaryota</taxon>
        <taxon>Metazoa</taxon>
        <taxon>Ecdysozoa</taxon>
        <taxon>Arthropoda</taxon>
        <taxon>Hexapoda</taxon>
        <taxon>Insecta</taxon>
        <taxon>Pterygota</taxon>
        <taxon>Neoptera</taxon>
        <taxon>Endopterygota</taxon>
        <taxon>Lepidoptera</taxon>
        <taxon>Glossata</taxon>
        <taxon>Ditrysia</taxon>
        <taxon>Papilionoidea</taxon>
        <taxon>Papilionidae</taxon>
        <taxon>Papilioninae</taxon>
        <taxon>Iphiclides</taxon>
    </lineage>
</organism>
<dbReference type="InterPro" id="IPR002678">
    <property type="entry name" value="DUF34/NIF3"/>
</dbReference>
<accession>A0ABN8J1D0</accession>
<feature type="non-terminal residue" evidence="6">
    <location>
        <position position="1"/>
    </location>
</feature>
<dbReference type="PROSITE" id="PS00678">
    <property type="entry name" value="WD_REPEATS_1"/>
    <property type="match status" value="1"/>
</dbReference>
<reference evidence="6" key="1">
    <citation type="submission" date="2022-03" db="EMBL/GenBank/DDBJ databases">
        <authorList>
            <person name="Martin H S."/>
        </authorList>
    </citation>
    <scope>NUCLEOTIDE SEQUENCE</scope>
</reference>